<dbReference type="GO" id="GO:0030686">
    <property type="term" value="C:90S preribosome"/>
    <property type="evidence" value="ECO:0007669"/>
    <property type="project" value="TreeGrafter"/>
</dbReference>
<dbReference type="InterPro" id="IPR001313">
    <property type="entry name" value="Pumilio_RNA-bd_rpt"/>
</dbReference>
<gene>
    <name evidence="4" type="ORF">Syun_009197</name>
</gene>
<organism evidence="4 5">
    <name type="scientific">Stephania yunnanensis</name>
    <dbReference type="NCBI Taxonomy" id="152371"/>
    <lineage>
        <taxon>Eukaryota</taxon>
        <taxon>Viridiplantae</taxon>
        <taxon>Streptophyta</taxon>
        <taxon>Embryophyta</taxon>
        <taxon>Tracheophyta</taxon>
        <taxon>Spermatophyta</taxon>
        <taxon>Magnoliopsida</taxon>
        <taxon>Ranunculales</taxon>
        <taxon>Menispermaceae</taxon>
        <taxon>Menispermoideae</taxon>
        <taxon>Cissampelideae</taxon>
        <taxon>Stephania</taxon>
    </lineage>
</organism>
<evidence type="ECO:0000313" key="4">
    <source>
        <dbReference type="EMBL" id="KAK9150888.1"/>
    </source>
</evidence>
<dbReference type="Proteomes" id="UP001420932">
    <property type="component" value="Unassembled WGS sequence"/>
</dbReference>
<comment type="caution">
    <text evidence="4">The sequence shown here is derived from an EMBL/GenBank/DDBJ whole genome shotgun (WGS) entry which is preliminary data.</text>
</comment>
<dbReference type="InterPro" id="IPR016024">
    <property type="entry name" value="ARM-type_fold"/>
</dbReference>
<dbReference type="InterPro" id="IPR040000">
    <property type="entry name" value="NOP9"/>
</dbReference>
<dbReference type="GO" id="GO:0006417">
    <property type="term" value="P:regulation of translation"/>
    <property type="evidence" value="ECO:0007669"/>
    <property type="project" value="UniProtKB-KW"/>
</dbReference>
<dbReference type="GO" id="GO:0005730">
    <property type="term" value="C:nucleolus"/>
    <property type="evidence" value="ECO:0007669"/>
    <property type="project" value="TreeGrafter"/>
</dbReference>
<dbReference type="SMART" id="SM00025">
    <property type="entry name" value="Pumilio"/>
    <property type="match status" value="6"/>
</dbReference>
<dbReference type="GO" id="GO:0000056">
    <property type="term" value="P:ribosomal small subunit export from nucleus"/>
    <property type="evidence" value="ECO:0007669"/>
    <property type="project" value="TreeGrafter"/>
</dbReference>
<protein>
    <submittedName>
        <fullName evidence="4">Uncharacterized protein</fullName>
    </submittedName>
</protein>
<sequence length="753" mass="83484">MQSRRPGTENSMENPQMGGEGSGTMRDGKKKKNKNRRPAKEHHGTDAKRGSKGRSQGSFDKKGKKEEASLRNWDSSIQQKPVIRKQVDPETTKYFTEIANLLEGTEMDVEERSAICGNALEETRGKESEVATDYILSHTLQTLLEGCDVDSLCGFLQRCVDNFLYVAMDRSGSHVVETALKSLSLHGNEGGTKCFPALIILRNALNSINKEKGIANALDLMCSCYGSHVLRSLLCVCKGVSVDALEDFHTTKKSATLVKRLKLLKFLIVEMLKNFQRGHDKQLHALVMGWVSNCKKGEEFFQTNIITSFGLHIFLVALCIDIFQLGQIISLVLDNAQVDIIRILSTKDIISQIETPHFSLELEVILEVAPETLYSEILTKVFKGFLFETSSLHCGSFIVQALVSSARCKGQMDLIWVELGGNFKELLEIGRAGVVASILAASQRLQCYGQECCQALSAAMRSTTESPNCIVPRIFFFENYFICKDKSSWRWPKGDKMNILGCLMLQTVFNYPSEYIQSYAASVSSMESGHVLETAKNAGGARVIESFLCSGISAKQKCKLIAKLQGYFGELAMHPSGSFLVEKCFSSSNLPLKETIAAELSVVRSEISKTKQGPYLLRKLDIEEFAAKPEQWKSKQTKKQDVYKEFYDVFGPGNKKRPNENSLHVAPSSSKHSKSVNLPSSSMHPKSVKNVRKEIDQYLGSTSKSSAGSGLSGIETSLAKLGFTGHKRFREGAERPGNYKFSGDISKSKKTKK</sequence>
<dbReference type="GO" id="GO:0000447">
    <property type="term" value="P:endonucleolytic cleavage in ITS1 to separate SSU-rRNA from 5.8S rRNA and LSU-rRNA from tricistronic rRNA transcript (SSU-rRNA, 5.8S rRNA, LSU-rRNA)"/>
    <property type="evidence" value="ECO:0007669"/>
    <property type="project" value="TreeGrafter"/>
</dbReference>
<evidence type="ECO:0000256" key="2">
    <source>
        <dbReference type="ARBA" id="ARBA00022845"/>
    </source>
</evidence>
<feature type="compositionally biased region" description="Basic residues" evidence="3">
    <location>
        <begin position="28"/>
        <end position="40"/>
    </location>
</feature>
<dbReference type="InterPro" id="IPR011989">
    <property type="entry name" value="ARM-like"/>
</dbReference>
<keyword evidence="1" id="KW-0677">Repeat</keyword>
<dbReference type="PANTHER" id="PTHR13102">
    <property type="entry name" value="NUCLEOLAR PROTEIN 9"/>
    <property type="match status" value="1"/>
</dbReference>
<dbReference type="GO" id="GO:0000480">
    <property type="term" value="P:endonucleolytic cleavage in 5'-ETS of tricistronic rRNA transcript (SSU-rRNA, 5.8S rRNA, LSU-rRNA)"/>
    <property type="evidence" value="ECO:0007669"/>
    <property type="project" value="TreeGrafter"/>
</dbReference>
<proteinExistence type="predicted"/>
<name>A0AAP0KFQ3_9MAGN</name>
<feature type="region of interest" description="Disordered" evidence="3">
    <location>
        <begin position="653"/>
        <end position="689"/>
    </location>
</feature>
<dbReference type="Gene3D" id="1.25.10.10">
    <property type="entry name" value="Leucine-rich Repeat Variant"/>
    <property type="match status" value="2"/>
</dbReference>
<evidence type="ECO:0000256" key="1">
    <source>
        <dbReference type="ARBA" id="ARBA00022737"/>
    </source>
</evidence>
<feature type="region of interest" description="Disordered" evidence="3">
    <location>
        <begin position="728"/>
        <end position="753"/>
    </location>
</feature>
<dbReference type="AlphaFoldDB" id="A0AAP0KFQ3"/>
<feature type="compositionally biased region" description="Polar residues" evidence="3">
    <location>
        <begin position="667"/>
        <end position="684"/>
    </location>
</feature>
<keyword evidence="5" id="KW-1185">Reference proteome</keyword>
<dbReference type="Pfam" id="PF22493">
    <property type="entry name" value="PUF_NOP9"/>
    <property type="match status" value="2"/>
</dbReference>
<dbReference type="GO" id="GO:0003723">
    <property type="term" value="F:RNA binding"/>
    <property type="evidence" value="ECO:0007669"/>
    <property type="project" value="InterPro"/>
</dbReference>
<keyword evidence="2" id="KW-0810">Translation regulation</keyword>
<feature type="compositionally biased region" description="Basic and acidic residues" evidence="3">
    <location>
        <begin position="59"/>
        <end position="69"/>
    </location>
</feature>
<feature type="region of interest" description="Disordered" evidence="3">
    <location>
        <begin position="1"/>
        <end position="73"/>
    </location>
</feature>
<dbReference type="GO" id="GO:0030688">
    <property type="term" value="C:preribosome, small subunit precursor"/>
    <property type="evidence" value="ECO:0007669"/>
    <property type="project" value="TreeGrafter"/>
</dbReference>
<reference evidence="4 5" key="1">
    <citation type="submission" date="2024-01" db="EMBL/GenBank/DDBJ databases">
        <title>Genome assemblies of Stephania.</title>
        <authorList>
            <person name="Yang L."/>
        </authorList>
    </citation>
    <scope>NUCLEOTIDE SEQUENCE [LARGE SCALE GENOMIC DNA]</scope>
    <source>
        <strain evidence="4">YNDBR</strain>
        <tissue evidence="4">Leaf</tissue>
    </source>
</reference>
<dbReference type="GO" id="GO:0000472">
    <property type="term" value="P:endonucleolytic cleavage to generate mature 5'-end of SSU-rRNA from (SSU-rRNA, 5.8S rRNA, LSU-rRNA)"/>
    <property type="evidence" value="ECO:0007669"/>
    <property type="project" value="TreeGrafter"/>
</dbReference>
<dbReference type="SUPFAM" id="SSF48371">
    <property type="entry name" value="ARM repeat"/>
    <property type="match status" value="1"/>
</dbReference>
<dbReference type="PANTHER" id="PTHR13102:SF0">
    <property type="entry name" value="NUCLEOLAR PROTEIN 9"/>
    <property type="match status" value="1"/>
</dbReference>
<evidence type="ECO:0000313" key="5">
    <source>
        <dbReference type="Proteomes" id="UP001420932"/>
    </source>
</evidence>
<feature type="compositionally biased region" description="Polar residues" evidence="3">
    <location>
        <begin position="1"/>
        <end position="14"/>
    </location>
</feature>
<accession>A0AAP0KFQ3</accession>
<dbReference type="EMBL" id="JBBNAF010000004">
    <property type="protein sequence ID" value="KAK9150888.1"/>
    <property type="molecule type" value="Genomic_DNA"/>
</dbReference>
<evidence type="ECO:0000256" key="3">
    <source>
        <dbReference type="SAM" id="MobiDB-lite"/>
    </source>
</evidence>